<evidence type="ECO:0000259" key="5">
    <source>
        <dbReference type="Pfam" id="PF04542"/>
    </source>
</evidence>
<dbReference type="GO" id="GO:0006352">
    <property type="term" value="P:DNA-templated transcription initiation"/>
    <property type="evidence" value="ECO:0007669"/>
    <property type="project" value="InterPro"/>
</dbReference>
<dbReference type="STRING" id="332999.SAMN04488511_110165"/>
<dbReference type="InterPro" id="IPR007627">
    <property type="entry name" value="RNA_pol_sigma70_r2"/>
</dbReference>
<organism evidence="7 8">
    <name type="scientific">Pedobacter suwonensis</name>
    <dbReference type="NCBI Taxonomy" id="332999"/>
    <lineage>
        <taxon>Bacteria</taxon>
        <taxon>Pseudomonadati</taxon>
        <taxon>Bacteroidota</taxon>
        <taxon>Sphingobacteriia</taxon>
        <taxon>Sphingobacteriales</taxon>
        <taxon>Sphingobacteriaceae</taxon>
        <taxon>Pedobacter</taxon>
    </lineage>
</organism>
<evidence type="ECO:0000259" key="6">
    <source>
        <dbReference type="Pfam" id="PF08281"/>
    </source>
</evidence>
<dbReference type="InterPro" id="IPR014284">
    <property type="entry name" value="RNA_pol_sigma-70_dom"/>
</dbReference>
<proteinExistence type="inferred from homology"/>
<dbReference type="Gene3D" id="1.10.10.10">
    <property type="entry name" value="Winged helix-like DNA-binding domain superfamily/Winged helix DNA-binding domain"/>
    <property type="match status" value="1"/>
</dbReference>
<dbReference type="Pfam" id="PF04542">
    <property type="entry name" value="Sigma70_r2"/>
    <property type="match status" value="1"/>
</dbReference>
<dbReference type="NCBIfam" id="TIGR02937">
    <property type="entry name" value="sigma70-ECF"/>
    <property type="match status" value="1"/>
</dbReference>
<dbReference type="SUPFAM" id="SSF88659">
    <property type="entry name" value="Sigma3 and sigma4 domains of RNA polymerase sigma factors"/>
    <property type="match status" value="1"/>
</dbReference>
<dbReference type="AlphaFoldDB" id="A0A1I0TJE0"/>
<dbReference type="EMBL" id="FOJM01000010">
    <property type="protein sequence ID" value="SFA51807.1"/>
    <property type="molecule type" value="Genomic_DNA"/>
</dbReference>
<dbReference type="InterPro" id="IPR013249">
    <property type="entry name" value="RNA_pol_sigma70_r4_t2"/>
</dbReference>
<dbReference type="GO" id="GO:0016987">
    <property type="term" value="F:sigma factor activity"/>
    <property type="evidence" value="ECO:0007669"/>
    <property type="project" value="UniProtKB-KW"/>
</dbReference>
<evidence type="ECO:0000256" key="4">
    <source>
        <dbReference type="ARBA" id="ARBA00023163"/>
    </source>
</evidence>
<evidence type="ECO:0000256" key="3">
    <source>
        <dbReference type="ARBA" id="ARBA00023082"/>
    </source>
</evidence>
<feature type="domain" description="RNA polymerase sigma-70 region 2" evidence="5">
    <location>
        <begin position="37"/>
        <end position="102"/>
    </location>
</feature>
<feature type="domain" description="RNA polymerase sigma factor 70 region 4 type 2" evidence="6">
    <location>
        <begin position="130"/>
        <end position="182"/>
    </location>
</feature>
<reference evidence="8" key="1">
    <citation type="submission" date="2016-10" db="EMBL/GenBank/DDBJ databases">
        <authorList>
            <person name="Varghese N."/>
            <person name="Submissions S."/>
        </authorList>
    </citation>
    <scope>NUCLEOTIDE SEQUENCE [LARGE SCALE GENOMIC DNA]</scope>
    <source>
        <strain evidence="8">DSM 18130</strain>
    </source>
</reference>
<dbReference type="Gene3D" id="1.10.1740.10">
    <property type="match status" value="1"/>
</dbReference>
<dbReference type="Pfam" id="PF08281">
    <property type="entry name" value="Sigma70_r4_2"/>
    <property type="match status" value="1"/>
</dbReference>
<keyword evidence="4" id="KW-0804">Transcription</keyword>
<dbReference type="InterPro" id="IPR013325">
    <property type="entry name" value="RNA_pol_sigma_r2"/>
</dbReference>
<dbReference type="CDD" id="cd06171">
    <property type="entry name" value="Sigma70_r4"/>
    <property type="match status" value="1"/>
</dbReference>
<keyword evidence="3" id="KW-0731">Sigma factor</keyword>
<dbReference type="PANTHER" id="PTHR43133:SF46">
    <property type="entry name" value="RNA POLYMERASE SIGMA-70 FACTOR ECF SUBFAMILY"/>
    <property type="match status" value="1"/>
</dbReference>
<dbReference type="InterPro" id="IPR013324">
    <property type="entry name" value="RNA_pol_sigma_r3/r4-like"/>
</dbReference>
<evidence type="ECO:0000313" key="7">
    <source>
        <dbReference type="EMBL" id="SFA51807.1"/>
    </source>
</evidence>
<comment type="similarity">
    <text evidence="1">Belongs to the sigma-70 factor family. ECF subfamily.</text>
</comment>
<evidence type="ECO:0000256" key="2">
    <source>
        <dbReference type="ARBA" id="ARBA00023015"/>
    </source>
</evidence>
<keyword evidence="8" id="KW-1185">Reference proteome</keyword>
<evidence type="ECO:0000256" key="1">
    <source>
        <dbReference type="ARBA" id="ARBA00010641"/>
    </source>
</evidence>
<dbReference type="OrthoDB" id="1491902at2"/>
<sequence length="215" mass="24954">MCFERRIVTAKRDKEDILIQKYIQGCIRNERDSQKALYQHFYSFAMGICLRYANDRLDAVGILNDGFFKAFKNIAKYEPTKAFLPWLGRIITNTAIDYYRANLKFADHLDVTDHEYVAEVSSIYDKLAYQDLLALVQELSPGYRTVFNLFAIDGYTHEEIAEMLGISVGTSKSNLFKARQKLQEMLKATETNTYQVRSSEVDRNLLQVRLNTNMQ</sequence>
<dbReference type="PANTHER" id="PTHR43133">
    <property type="entry name" value="RNA POLYMERASE ECF-TYPE SIGMA FACTO"/>
    <property type="match status" value="1"/>
</dbReference>
<accession>A0A1I0TJE0</accession>
<evidence type="ECO:0000313" key="8">
    <source>
        <dbReference type="Proteomes" id="UP000198836"/>
    </source>
</evidence>
<dbReference type="Proteomes" id="UP000198836">
    <property type="component" value="Unassembled WGS sequence"/>
</dbReference>
<dbReference type="InterPro" id="IPR036388">
    <property type="entry name" value="WH-like_DNA-bd_sf"/>
</dbReference>
<name>A0A1I0TJE0_9SPHI</name>
<dbReference type="GO" id="GO:0003677">
    <property type="term" value="F:DNA binding"/>
    <property type="evidence" value="ECO:0007669"/>
    <property type="project" value="InterPro"/>
</dbReference>
<dbReference type="SUPFAM" id="SSF88946">
    <property type="entry name" value="Sigma2 domain of RNA polymerase sigma factors"/>
    <property type="match status" value="1"/>
</dbReference>
<dbReference type="InterPro" id="IPR039425">
    <property type="entry name" value="RNA_pol_sigma-70-like"/>
</dbReference>
<protein>
    <submittedName>
        <fullName evidence="7">RNA polymerase sigma-70 factor, ECF subfamily</fullName>
    </submittedName>
</protein>
<keyword evidence="2" id="KW-0805">Transcription regulation</keyword>
<gene>
    <name evidence="7" type="ORF">SAMN04488511_110165</name>
</gene>